<dbReference type="InterPro" id="IPR011258">
    <property type="entry name" value="BPG-indep_PGM_N"/>
</dbReference>
<evidence type="ECO:0000313" key="2">
    <source>
        <dbReference type="EMBL" id="EKC58414.1"/>
    </source>
</evidence>
<evidence type="ECO:0000259" key="1">
    <source>
        <dbReference type="Pfam" id="PF06415"/>
    </source>
</evidence>
<dbReference type="AlphaFoldDB" id="K1SSH9"/>
<dbReference type="GO" id="GO:0005737">
    <property type="term" value="C:cytoplasm"/>
    <property type="evidence" value="ECO:0007669"/>
    <property type="project" value="InterPro"/>
</dbReference>
<dbReference type="InterPro" id="IPR036646">
    <property type="entry name" value="PGAM_B_sf"/>
</dbReference>
<comment type="caution">
    <text evidence="2">The sequence shown here is derived from an EMBL/GenBank/DDBJ whole genome shotgun (WGS) entry which is preliminary data.</text>
</comment>
<dbReference type="Pfam" id="PF06415">
    <property type="entry name" value="iPGM_N"/>
    <property type="match status" value="1"/>
</dbReference>
<sequence length="39" mass="4438">KMAEIGVGEVATISGRYYAMDRDNNWDREEKDICSNDKG</sequence>
<dbReference type="GO" id="GO:0004619">
    <property type="term" value="F:phosphoglycerate mutase activity"/>
    <property type="evidence" value="ECO:0007669"/>
    <property type="project" value="InterPro"/>
</dbReference>
<protein>
    <submittedName>
        <fullName evidence="2">Protein containing BPG-independent PGAM</fullName>
        <ecNumber evidence="2">5.4.2.-</ecNumber>
    </submittedName>
</protein>
<reference evidence="2" key="1">
    <citation type="journal article" date="2013" name="Environ. Microbiol.">
        <title>Microbiota from the distal guts of lean and obese adolescents exhibit partial functional redundancy besides clear differences in community structure.</title>
        <authorList>
            <person name="Ferrer M."/>
            <person name="Ruiz A."/>
            <person name="Lanza F."/>
            <person name="Haange S.B."/>
            <person name="Oberbach A."/>
            <person name="Till H."/>
            <person name="Bargiela R."/>
            <person name="Campoy C."/>
            <person name="Segura M.T."/>
            <person name="Richter M."/>
            <person name="von Bergen M."/>
            <person name="Seifert J."/>
            <person name="Suarez A."/>
        </authorList>
    </citation>
    <scope>NUCLEOTIDE SEQUENCE</scope>
</reference>
<feature type="domain" description="BPG-independent PGAM N-terminal" evidence="1">
    <location>
        <begin position="1"/>
        <end position="31"/>
    </location>
</feature>
<dbReference type="Gene3D" id="3.40.1450.10">
    <property type="entry name" value="BPG-independent phosphoglycerate mutase, domain B"/>
    <property type="match status" value="1"/>
</dbReference>
<accession>K1SSH9</accession>
<keyword evidence="2" id="KW-0413">Isomerase</keyword>
<name>K1SSH9_9ZZZZ</name>
<dbReference type="EC" id="5.4.2.-" evidence="2"/>
<feature type="non-terminal residue" evidence="2">
    <location>
        <position position="1"/>
    </location>
</feature>
<dbReference type="EMBL" id="AJWY01009423">
    <property type="protein sequence ID" value="EKC58414.1"/>
    <property type="molecule type" value="Genomic_DNA"/>
</dbReference>
<organism evidence="2">
    <name type="scientific">human gut metagenome</name>
    <dbReference type="NCBI Taxonomy" id="408170"/>
    <lineage>
        <taxon>unclassified sequences</taxon>
        <taxon>metagenomes</taxon>
        <taxon>organismal metagenomes</taxon>
    </lineage>
</organism>
<dbReference type="GO" id="GO:0006007">
    <property type="term" value="P:glucose catabolic process"/>
    <property type="evidence" value="ECO:0007669"/>
    <property type="project" value="InterPro"/>
</dbReference>
<dbReference type="SUPFAM" id="SSF64158">
    <property type="entry name" value="2,3-Bisphosphoglycerate-independent phosphoglycerate mutase, substrate-binding domain"/>
    <property type="match status" value="1"/>
</dbReference>
<dbReference type="GO" id="GO:0030145">
    <property type="term" value="F:manganese ion binding"/>
    <property type="evidence" value="ECO:0007669"/>
    <property type="project" value="InterPro"/>
</dbReference>
<proteinExistence type="predicted"/>
<gene>
    <name evidence="2" type="ORF">LEA_13876</name>
</gene>